<protein>
    <recommendedName>
        <fullName evidence="6">Trafficking protein particle complex subunit 11</fullName>
    </recommendedName>
</protein>
<feature type="region of interest" description="Disordered" evidence="1">
    <location>
        <begin position="101"/>
        <end position="136"/>
    </location>
</feature>
<comment type="caution">
    <text evidence="4">The sequence shown here is derived from an EMBL/GenBank/DDBJ whole genome shotgun (WGS) entry which is preliminary data.</text>
</comment>
<dbReference type="PANTHER" id="PTHR14374:SF0">
    <property type="entry name" value="TRAFFICKING PROTEIN PARTICLE COMPLEX SUBUNIT 11"/>
    <property type="match status" value="1"/>
</dbReference>
<dbReference type="Pfam" id="PF11817">
    <property type="entry name" value="Foie-gras_1"/>
    <property type="match status" value="1"/>
</dbReference>
<dbReference type="OrthoDB" id="6278596at2759"/>
<dbReference type="PANTHER" id="PTHR14374">
    <property type="entry name" value="FOIE GRAS"/>
    <property type="match status" value="1"/>
</dbReference>
<dbReference type="InParanoid" id="A0A2K1QXJ1"/>
<evidence type="ECO:0000259" key="3">
    <source>
        <dbReference type="Pfam" id="PF11817"/>
    </source>
</evidence>
<evidence type="ECO:0000259" key="2">
    <source>
        <dbReference type="Pfam" id="PF07919"/>
    </source>
</evidence>
<evidence type="ECO:0000313" key="5">
    <source>
        <dbReference type="Proteomes" id="UP000243797"/>
    </source>
</evidence>
<feature type="region of interest" description="Disordered" evidence="1">
    <location>
        <begin position="1110"/>
        <end position="1152"/>
    </location>
</feature>
<evidence type="ECO:0000256" key="1">
    <source>
        <dbReference type="SAM" id="MobiDB-lite"/>
    </source>
</evidence>
<dbReference type="EMBL" id="NKHZ01000029">
    <property type="protein sequence ID" value="PNS19776.1"/>
    <property type="molecule type" value="Genomic_DNA"/>
</dbReference>
<organism evidence="4 5">
    <name type="scientific">Sphaceloma murrayae</name>
    <dbReference type="NCBI Taxonomy" id="2082308"/>
    <lineage>
        <taxon>Eukaryota</taxon>
        <taxon>Fungi</taxon>
        <taxon>Dikarya</taxon>
        <taxon>Ascomycota</taxon>
        <taxon>Pezizomycotina</taxon>
        <taxon>Dothideomycetes</taxon>
        <taxon>Dothideomycetidae</taxon>
        <taxon>Myriangiales</taxon>
        <taxon>Elsinoaceae</taxon>
        <taxon>Sphaceloma</taxon>
    </lineage>
</organism>
<gene>
    <name evidence="4" type="ORF">CAC42_7743</name>
</gene>
<feature type="domain" description="Gryzun putative trafficking through Golgi" evidence="2">
    <location>
        <begin position="661"/>
        <end position="1206"/>
    </location>
</feature>
<proteinExistence type="predicted"/>
<feature type="region of interest" description="Disordered" evidence="1">
    <location>
        <begin position="430"/>
        <end position="450"/>
    </location>
</feature>
<feature type="domain" description="Trafficking protein particle complex subunit 11" evidence="3">
    <location>
        <begin position="354"/>
        <end position="635"/>
    </location>
</feature>
<dbReference type="Pfam" id="PF07919">
    <property type="entry name" value="Gryzun"/>
    <property type="match status" value="2"/>
</dbReference>
<evidence type="ECO:0000313" key="4">
    <source>
        <dbReference type="EMBL" id="PNS19776.1"/>
    </source>
</evidence>
<accession>A0A2K1QXJ1</accession>
<dbReference type="Proteomes" id="UP000243797">
    <property type="component" value="Unassembled WGS sequence"/>
</dbReference>
<reference evidence="4 5" key="1">
    <citation type="submission" date="2017-06" db="EMBL/GenBank/DDBJ databases">
        <title>Draft genome sequence of a variant of Elsinoe murrayae.</title>
        <authorList>
            <person name="Cheng Q."/>
        </authorList>
    </citation>
    <scope>NUCLEOTIDE SEQUENCE [LARGE SCALE GENOMIC DNA]</scope>
    <source>
        <strain evidence="4 5">CQ-2017a</strain>
    </source>
</reference>
<keyword evidence="5" id="KW-1185">Reference proteome</keyword>
<dbReference type="InterPro" id="IPR012880">
    <property type="entry name" value="Gryzun"/>
</dbReference>
<evidence type="ECO:0008006" key="6">
    <source>
        <dbReference type="Google" id="ProtNLM"/>
    </source>
</evidence>
<sequence>MEAYPQQYVEHNLPLIALSGLGGLSDEDIKTTSSGLSHPPGARISIDRPELPDEIGQALRTEIYKAVGTSLPWNVTGNEARPGLIGFRFSNVGRSLVYPRRKAAPPPQATPDETSSSPPLTTISGSHDLHSTLSPLSPTSPLYPDGLMTPAWMMKHQDNVPSVLLCFFEICADPSAASLQDNQLKTEIIAVKTALSKASFRTRLAVVLVTDKSYDEVEAFEERTSTIRRATGLDPKNSFFVLSKPEDPSKLSASVLDILVALQPVCIDYYRDLTKHARRKKNRGYVPPPTGSTSGGMSQILTAHGWNARYDFKQGVFAEFRQEMDAAERHYQSTIEELFNSEGVLETTPIWSARWEEGRCIADITALRLVRCQLWRSMTSGASETWSNYRDRTKALVDRRGKGTGTYGYAAWESRWAEVMGQLITRADLPTFRPRESRDEDDGEADSDFTPITIFAPPEKAYAAERLPPFRLLHHAGYYYRMARKWALERYVRARAVPDEDRTPPNQTPASQLADRTRSYDTYMAPPAHEEMPAGSAYNEKISAIIQALDTAAVQEFDLRKQYRLRAHVGLEQAKFLSDEGKYEDALDVLTLIWNEMSWRQEGWWDLAGVICRDLHFLGAKAGRSRLCAEVQWEMQCGALGVNSGELDTELTPDDTINSPIVLDSRYRLSPVSITFAFALDEGHVGDVISCQMSLVSVATGDSVGASIESIKIIFGDGSARLTFTHQQSGGHAMAQVVKLSDHAPAASTKLNLNAEADLALKTGQSKVVNSSILLREVGELTVAAIEVRATFAQYKFDYTYGMVNDFNTQHWALEGGKGLLPRSLDRDYSCSINVLPKPPRVQLLLGDLEEQYFTSEHVSLELQLVNEENQHVQGTLRFEVPDDILGAIELQWEDDTETDQDELSLYQTVDSIASSTQRSYRFSFRAPAEPVTIPITVAIDYSISDDPTPVTKSTTFNFKFIQPFATMYDLHPRLDQETWPSFFTLPANADGAAVTTGIRQKWSLSSRLISHALSPLYIEQVQLDLLQGSDNIACNILPPSNSSRVLNPSAPSTYHLPLITHRHSFDDRRPSPLYLSLSVTWRRKPSSAIITTTLPIPLLTIPPAEPRVLCTASPLPSPSSRPANAEGEEQQEGGAGEEQGQGQASTEEENSRTLTYTIENPSMHFLTFTLAMEASDQFAFSGPKLRNVSLPPLSRMGLEWRVMVLSTEGSESWDKDGGSDPSASARLEKGGGGGGGGGGDKKGGITTRGKWIYPILKVTDSYFNKTLRVLDAGEGVKGDDRRVGVGVVEGGGRGIGVWVPLSV</sequence>
<feature type="region of interest" description="Disordered" evidence="1">
    <location>
        <begin position="1210"/>
        <end position="1244"/>
    </location>
</feature>
<feature type="domain" description="Gryzun putative trafficking through Golgi" evidence="2">
    <location>
        <begin position="1248"/>
        <end position="1286"/>
    </location>
</feature>
<feature type="compositionally biased region" description="Polar residues" evidence="1">
    <location>
        <begin position="111"/>
        <end position="125"/>
    </location>
</feature>
<name>A0A2K1QXJ1_9PEZI</name>
<feature type="region of interest" description="Disordered" evidence="1">
    <location>
        <begin position="498"/>
        <end position="518"/>
    </location>
</feature>
<dbReference type="InterPro" id="IPR021773">
    <property type="entry name" value="TPC11"/>
</dbReference>
<dbReference type="STRING" id="2082308.A0A2K1QXJ1"/>